<accession>A0A9P8HTN6</accession>
<name>A0A9P8HTN6_9PEZI</name>
<comment type="caution">
    <text evidence="1">The sequence shown here is derived from an EMBL/GenBank/DDBJ whole genome shotgun (WGS) entry which is preliminary data.</text>
</comment>
<sequence>MDGETNVLTELYNALDQQPSSIYVHERLLEVWQGLGEEGMACGIASALLYIDPTNGAATRYLQSRRDRVPEKAPYAGDLELGYSRTTREDPLSAEKILEEGYASLKLEGKLLREEIEAVRVLGRILTEDEETISNLQAISDGRVSTAVPLPQPLSVREVARVVMTMPKRCQELIVEDFETVVRWATCQSPPLGPDGIREKLVKRKTLLEAALPESMQHFPAAALTHIEREYLQKKYVNSETMLGDKIEDILKENFFVSEDNYAWDMEELAQALVSNDGVMRNPLSREMFPESDIRKILTHPLGRRLKLLQLEQSQLREGVRPMTIDWVEKLGRIMLADQSVDTAPSRQAMDEFIAYAATLPESERKTINSLKIPATDGYSGQSFDYTIGCDLPSMPVVGTKRKNIRGETVEGKTGLSIRTIDLSQVVE</sequence>
<protein>
    <submittedName>
        <fullName evidence="1">Uncharacterized protein</fullName>
    </submittedName>
</protein>
<dbReference type="OrthoDB" id="5379086at2759"/>
<dbReference type="AlphaFoldDB" id="A0A9P8HTN6"/>
<dbReference type="EMBL" id="JAGHQL010000153">
    <property type="protein sequence ID" value="KAH0537288.1"/>
    <property type="molecule type" value="Genomic_DNA"/>
</dbReference>
<proteinExistence type="predicted"/>
<dbReference type="Proteomes" id="UP000698800">
    <property type="component" value="Unassembled WGS sequence"/>
</dbReference>
<gene>
    <name evidence="1" type="ORF">FGG08_005913</name>
</gene>
<keyword evidence="2" id="KW-1185">Reference proteome</keyword>
<reference evidence="1" key="1">
    <citation type="submission" date="2021-03" db="EMBL/GenBank/DDBJ databases">
        <title>Comparative genomics and phylogenomic investigation of the class Geoglossomycetes provide insights into ecological specialization and systematics.</title>
        <authorList>
            <person name="Melie T."/>
            <person name="Pirro S."/>
            <person name="Miller A.N."/>
            <person name="Quandt A."/>
        </authorList>
    </citation>
    <scope>NUCLEOTIDE SEQUENCE</scope>
    <source>
        <strain evidence="1">GBOQ0MN5Z8</strain>
    </source>
</reference>
<organism evidence="1 2">
    <name type="scientific">Glutinoglossum americanum</name>
    <dbReference type="NCBI Taxonomy" id="1670608"/>
    <lineage>
        <taxon>Eukaryota</taxon>
        <taxon>Fungi</taxon>
        <taxon>Dikarya</taxon>
        <taxon>Ascomycota</taxon>
        <taxon>Pezizomycotina</taxon>
        <taxon>Geoglossomycetes</taxon>
        <taxon>Geoglossales</taxon>
        <taxon>Geoglossaceae</taxon>
        <taxon>Glutinoglossum</taxon>
    </lineage>
</organism>
<evidence type="ECO:0000313" key="2">
    <source>
        <dbReference type="Proteomes" id="UP000698800"/>
    </source>
</evidence>
<evidence type="ECO:0000313" key="1">
    <source>
        <dbReference type="EMBL" id="KAH0537288.1"/>
    </source>
</evidence>